<dbReference type="PRINTS" id="PR00741">
    <property type="entry name" value="GLHYDRLASE29"/>
</dbReference>
<dbReference type="Pfam" id="PF00754">
    <property type="entry name" value="F5_F8_type_C"/>
    <property type="match status" value="1"/>
</dbReference>
<dbReference type="Gene3D" id="2.60.120.260">
    <property type="entry name" value="Galactose-binding domain-like"/>
    <property type="match status" value="1"/>
</dbReference>
<evidence type="ECO:0000256" key="4">
    <source>
        <dbReference type="ARBA" id="ARBA00022729"/>
    </source>
</evidence>
<keyword evidence="11" id="KW-1185">Reference proteome</keyword>
<dbReference type="Pfam" id="PF01120">
    <property type="entry name" value="Alpha_L_fucos"/>
    <property type="match status" value="1"/>
</dbReference>
<gene>
    <name evidence="10" type="ORF">STSP2_00736</name>
</gene>
<dbReference type="RefSeq" id="WP_169852951.1">
    <property type="nucleotide sequence ID" value="NZ_CP019791.1"/>
</dbReference>
<dbReference type="Gene3D" id="2.60.40.1180">
    <property type="entry name" value="Golgi alpha-mannosidase II"/>
    <property type="match status" value="1"/>
</dbReference>
<dbReference type="InterPro" id="IPR017853">
    <property type="entry name" value="GH"/>
</dbReference>
<dbReference type="Proteomes" id="UP000189674">
    <property type="component" value="Chromosome"/>
</dbReference>
<evidence type="ECO:0000256" key="1">
    <source>
        <dbReference type="ARBA" id="ARBA00004071"/>
    </source>
</evidence>
<dbReference type="PANTHER" id="PTHR10030:SF37">
    <property type="entry name" value="ALPHA-L-FUCOSIDASE-RELATED"/>
    <property type="match status" value="1"/>
</dbReference>
<comment type="function">
    <text evidence="1">Alpha-L-fucosidase is responsible for hydrolyzing the alpha-1,6-linked fucose joined to the reducing-end N-acetylglucosamine of the carbohydrate moieties of glycoproteins.</text>
</comment>
<reference evidence="11" key="1">
    <citation type="submission" date="2017-02" db="EMBL/GenBank/DDBJ databases">
        <title>Comparative genomics and description of representatives of a novel lineage of planctomycetes thriving in anoxic sediments.</title>
        <authorList>
            <person name="Spring S."/>
            <person name="Bunk B."/>
            <person name="Sproer C."/>
        </authorList>
    </citation>
    <scope>NUCLEOTIDE SEQUENCE [LARGE SCALE GENOMIC DNA]</scope>
    <source>
        <strain evidence="11">ST-NAGAB-D1</strain>
    </source>
</reference>
<evidence type="ECO:0000256" key="8">
    <source>
        <dbReference type="SAM" id="SignalP"/>
    </source>
</evidence>
<dbReference type="SUPFAM" id="SSF49785">
    <property type="entry name" value="Galactose-binding domain-like"/>
    <property type="match status" value="1"/>
</dbReference>
<dbReference type="SUPFAM" id="SSF51445">
    <property type="entry name" value="(Trans)glycosidases"/>
    <property type="match status" value="1"/>
</dbReference>
<feature type="region of interest" description="Disordered" evidence="7">
    <location>
        <begin position="263"/>
        <end position="282"/>
    </location>
</feature>
<dbReference type="STRING" id="1936003.STSP2_00736"/>
<comment type="similarity">
    <text evidence="2">Belongs to the glycosyl hydrolase 29 family.</text>
</comment>
<name>A0A1U9NIM0_9BACT</name>
<protein>
    <recommendedName>
        <fullName evidence="3">alpha-L-fucosidase</fullName>
        <ecNumber evidence="3">3.2.1.51</ecNumber>
    </recommendedName>
</protein>
<dbReference type="InterPro" id="IPR016286">
    <property type="entry name" value="FUC_metazoa-typ"/>
</dbReference>
<evidence type="ECO:0000256" key="6">
    <source>
        <dbReference type="ARBA" id="ARBA00023295"/>
    </source>
</evidence>
<dbReference type="GO" id="GO:0006004">
    <property type="term" value="P:fucose metabolic process"/>
    <property type="evidence" value="ECO:0007669"/>
    <property type="project" value="InterPro"/>
</dbReference>
<dbReference type="InterPro" id="IPR000933">
    <property type="entry name" value="Glyco_hydro_29"/>
</dbReference>
<evidence type="ECO:0000313" key="11">
    <source>
        <dbReference type="Proteomes" id="UP000189674"/>
    </source>
</evidence>
<dbReference type="InterPro" id="IPR013780">
    <property type="entry name" value="Glyco_hydro_b"/>
</dbReference>
<keyword evidence="5" id="KW-0378">Hydrolase</keyword>
<evidence type="ECO:0000256" key="3">
    <source>
        <dbReference type="ARBA" id="ARBA00012662"/>
    </source>
</evidence>
<dbReference type="GO" id="GO:0005764">
    <property type="term" value="C:lysosome"/>
    <property type="evidence" value="ECO:0007669"/>
    <property type="project" value="TreeGrafter"/>
</dbReference>
<evidence type="ECO:0000256" key="5">
    <source>
        <dbReference type="ARBA" id="ARBA00022801"/>
    </source>
</evidence>
<dbReference type="KEGG" id="alus:STSP2_00736"/>
<dbReference type="EC" id="3.2.1.51" evidence="3"/>
<dbReference type="InterPro" id="IPR000421">
    <property type="entry name" value="FA58C"/>
</dbReference>
<proteinExistence type="inferred from homology"/>
<dbReference type="InterPro" id="IPR008979">
    <property type="entry name" value="Galactose-bd-like_sf"/>
</dbReference>
<keyword evidence="4 8" id="KW-0732">Signal</keyword>
<dbReference type="AlphaFoldDB" id="A0A1U9NIM0"/>
<dbReference type="InterPro" id="IPR057739">
    <property type="entry name" value="Glyco_hydro_29_N"/>
</dbReference>
<dbReference type="Gene3D" id="3.20.20.80">
    <property type="entry name" value="Glycosidases"/>
    <property type="match status" value="1"/>
</dbReference>
<dbReference type="InterPro" id="IPR031919">
    <property type="entry name" value="Fucosidase_C"/>
</dbReference>
<dbReference type="PANTHER" id="PTHR10030">
    <property type="entry name" value="ALPHA-L-FUCOSIDASE"/>
    <property type="match status" value="1"/>
</dbReference>
<organism evidence="10 11">
    <name type="scientific">Anaerohalosphaera lusitana</name>
    <dbReference type="NCBI Taxonomy" id="1936003"/>
    <lineage>
        <taxon>Bacteria</taxon>
        <taxon>Pseudomonadati</taxon>
        <taxon>Planctomycetota</taxon>
        <taxon>Phycisphaerae</taxon>
        <taxon>Sedimentisphaerales</taxon>
        <taxon>Anaerohalosphaeraceae</taxon>
        <taxon>Anaerohalosphaera</taxon>
    </lineage>
</organism>
<dbReference type="GO" id="GO:0004560">
    <property type="term" value="F:alpha-L-fucosidase activity"/>
    <property type="evidence" value="ECO:0007669"/>
    <property type="project" value="InterPro"/>
</dbReference>
<feature type="domain" description="F5/8 type C" evidence="9">
    <location>
        <begin position="457"/>
        <end position="594"/>
    </location>
</feature>
<evidence type="ECO:0000259" key="9">
    <source>
        <dbReference type="PROSITE" id="PS50022"/>
    </source>
</evidence>
<evidence type="ECO:0000313" key="10">
    <source>
        <dbReference type="EMBL" id="AQT67588.1"/>
    </source>
</evidence>
<sequence length="594" mass="66954" precursor="true">MNDRLPNYRSLLIVVSSLMLFSMLAPAAPAAENDTADKYLNETPAEKAARLDWWTDARFGMFIHWGPVSLKGTEIGWSRGTQIPREEYDNLYKSFNPEKFSAQDWVSTAKAAGMKYIVLTTKHHDGFCLWDSHATDYDIMNTPFGRDVVAELAAECKKQGIRFCAYYSIADWYQPDYNTWNTHGGPGYELPAGQKPSMDRYFEYMKTQLAELVNNYGPIGLFWFDGEWEKPWTTEYGTALYKHCRSLQPDIIINNRVSKGRHGMAGTTKQTVHNPGDYDTPEQQIGGFNTERPWETCMTICRQWAWKPDDNMKSLKQCLQTLIYVVGGDGNFLFNVGPMPDGRIEPRQVDRLREMGDWLDKYGEGIYQAHGGPFKPGKWGASTHKDNSIYLYVMNWPTSSELALPPIPAKIENATLLTPGSDLAWSQSADRITLSLPDSQQDPVATIVELTLNTNTANLKPVDVPSLSVAHDKPAEASNVYKNQTAQYGPAKAFDDDDATRWATDAGTSSAWLAVDLQEPTKISKALIKEAYPGRVKKFQLQYKQGGTWQTFHQGTTLPAETEITFEPVNAQHIRLNILNAAEGPTIYEFQLMK</sequence>
<dbReference type="Pfam" id="PF16757">
    <property type="entry name" value="Fucosidase_C"/>
    <property type="match status" value="1"/>
</dbReference>
<feature type="chain" id="PRO_5012640373" description="alpha-L-fucosidase" evidence="8">
    <location>
        <begin position="28"/>
        <end position="594"/>
    </location>
</feature>
<accession>A0A1U9NIM0</accession>
<evidence type="ECO:0000256" key="7">
    <source>
        <dbReference type="SAM" id="MobiDB-lite"/>
    </source>
</evidence>
<dbReference type="SMART" id="SM00812">
    <property type="entry name" value="Alpha_L_fucos"/>
    <property type="match status" value="1"/>
</dbReference>
<feature type="signal peptide" evidence="8">
    <location>
        <begin position="1"/>
        <end position="27"/>
    </location>
</feature>
<dbReference type="GO" id="GO:0016139">
    <property type="term" value="P:glycoside catabolic process"/>
    <property type="evidence" value="ECO:0007669"/>
    <property type="project" value="TreeGrafter"/>
</dbReference>
<evidence type="ECO:0000256" key="2">
    <source>
        <dbReference type="ARBA" id="ARBA00007951"/>
    </source>
</evidence>
<keyword evidence="6" id="KW-0326">Glycosidase</keyword>
<dbReference type="PROSITE" id="PS50022">
    <property type="entry name" value="FA58C_3"/>
    <property type="match status" value="1"/>
</dbReference>
<dbReference type="EMBL" id="CP019791">
    <property type="protein sequence ID" value="AQT67588.1"/>
    <property type="molecule type" value="Genomic_DNA"/>
</dbReference>